<keyword evidence="1" id="KW-0472">Membrane</keyword>
<name>A0A2K8KH45_9MOLU</name>
<feature type="transmembrane region" description="Helical" evidence="1">
    <location>
        <begin position="136"/>
        <end position="156"/>
    </location>
</feature>
<proteinExistence type="predicted"/>
<feature type="transmembrane region" description="Helical" evidence="1">
    <location>
        <begin position="163"/>
        <end position="182"/>
    </location>
</feature>
<gene>
    <name evidence="2" type="ORF">SCLAR_v1c06710</name>
</gene>
<evidence type="ECO:0000313" key="3">
    <source>
        <dbReference type="Proteomes" id="UP000231179"/>
    </source>
</evidence>
<feature type="transmembrane region" description="Helical" evidence="1">
    <location>
        <begin position="17"/>
        <end position="36"/>
    </location>
</feature>
<keyword evidence="1" id="KW-0812">Transmembrane</keyword>
<dbReference type="EMBL" id="CP024870">
    <property type="protein sequence ID" value="ATX70988.1"/>
    <property type="molecule type" value="Genomic_DNA"/>
</dbReference>
<evidence type="ECO:0000256" key="1">
    <source>
        <dbReference type="SAM" id="Phobius"/>
    </source>
</evidence>
<feature type="transmembrane region" description="Helical" evidence="1">
    <location>
        <begin position="68"/>
        <end position="85"/>
    </location>
</feature>
<feature type="transmembrane region" description="Helical" evidence="1">
    <location>
        <begin position="378"/>
        <end position="402"/>
    </location>
</feature>
<dbReference type="Proteomes" id="UP000231179">
    <property type="component" value="Chromosome"/>
</dbReference>
<feature type="transmembrane region" description="Helical" evidence="1">
    <location>
        <begin position="305"/>
        <end position="326"/>
    </location>
</feature>
<feature type="transmembrane region" description="Helical" evidence="1">
    <location>
        <begin position="346"/>
        <end position="366"/>
    </location>
</feature>
<reference evidence="2 3" key="1">
    <citation type="submission" date="2017-11" db="EMBL/GenBank/DDBJ databases">
        <title>Complete genome sequence of Spiroplasma clarkii CN-5 (DSM 19994).</title>
        <authorList>
            <person name="Tsai Y.-M."/>
            <person name="Chang A."/>
            <person name="Lo W.-S."/>
            <person name="Kuo C.-H."/>
        </authorList>
    </citation>
    <scope>NUCLEOTIDE SEQUENCE [LARGE SCALE GENOMIC DNA]</scope>
    <source>
        <strain evidence="2 3">CN-5</strain>
    </source>
</reference>
<protein>
    <submittedName>
        <fullName evidence="2">Uncharacterized protein</fullName>
    </submittedName>
</protein>
<feature type="transmembrane region" description="Helical" evidence="1">
    <location>
        <begin position="97"/>
        <end position="116"/>
    </location>
</feature>
<feature type="transmembrane region" description="Helical" evidence="1">
    <location>
        <begin position="408"/>
        <end position="430"/>
    </location>
</feature>
<feature type="transmembrane region" description="Helical" evidence="1">
    <location>
        <begin position="194"/>
        <end position="217"/>
    </location>
</feature>
<accession>A0A2K8KH45</accession>
<evidence type="ECO:0000313" key="2">
    <source>
        <dbReference type="EMBL" id="ATX70988.1"/>
    </source>
</evidence>
<feature type="transmembrane region" description="Helical" evidence="1">
    <location>
        <begin position="238"/>
        <end position="261"/>
    </location>
</feature>
<keyword evidence="3" id="KW-1185">Reference proteome</keyword>
<dbReference type="AlphaFoldDB" id="A0A2K8KH45"/>
<keyword evidence="1" id="KW-1133">Transmembrane helix</keyword>
<feature type="transmembrane region" description="Helical" evidence="1">
    <location>
        <begin position="267"/>
        <end position="285"/>
    </location>
</feature>
<dbReference type="RefSeq" id="WP_100254537.1">
    <property type="nucleotide sequence ID" value="NZ_CP024870.1"/>
</dbReference>
<organism evidence="2 3">
    <name type="scientific">Spiroplasma clarkii</name>
    <dbReference type="NCBI Taxonomy" id="2139"/>
    <lineage>
        <taxon>Bacteria</taxon>
        <taxon>Bacillati</taxon>
        <taxon>Mycoplasmatota</taxon>
        <taxon>Mollicutes</taxon>
        <taxon>Entomoplasmatales</taxon>
        <taxon>Spiroplasmataceae</taxon>
        <taxon>Spiroplasma</taxon>
    </lineage>
</organism>
<sequence>MKNGVEILSKKSLNKNLNCILIIFLIALLQLFILIFRTKLIGNLIDQNSIKWDILSQWNKVEILTEPLNEGIVLVLFSMICLSLNQKKSESTYKIGFWFTFFCYSLIALILTFSIKDYLGFFFTKIASEEPIYFELMIWNKVITAVLILNLALLVATKSYKAIYWNLLLRIVLIIALDLVFINVKIENQTYAGLGLSLFLSSLICLSISFIFVILNLTDKNIFKIEKIKFNKTALKNMTMVFIESCLRNMFFLFLISYYISMFSQTTTLWIINTIFWNLILIPTVNFYKFEKYYQTNHGLIKRKFVMLSLVPIFYFLLLTLIMLFAGNQIINWFTWPDQHFTKKAMSFFVILSGFYFSQILNELIGGITKIGDFKKLALLRSLIMVLILYVPGLILASLGLMKTNLSLVIIIFGCNFLAALFINCCYLIYYNKKLWLTTKQIG</sequence>